<dbReference type="InterPro" id="IPR028985">
    <property type="entry name" value="Bacillus_phage_prot-like"/>
</dbReference>
<protein>
    <recommendedName>
        <fullName evidence="1">Phage ABA sandwich domain-containing protein</fullName>
    </recommendedName>
</protein>
<feature type="domain" description="Phage ABA sandwich" evidence="1">
    <location>
        <begin position="20"/>
        <end position="120"/>
    </location>
</feature>
<accession>A0A369BQL2</accession>
<dbReference type="RefSeq" id="WP_114494833.1">
    <property type="nucleotide sequence ID" value="NZ_QPJW01000001.1"/>
</dbReference>
<comment type="caution">
    <text evidence="2">The sequence shown here is derived from an EMBL/GenBank/DDBJ whole genome shotgun (WGS) entry which is preliminary data.</text>
</comment>
<reference evidence="2 3" key="1">
    <citation type="submission" date="2018-07" db="EMBL/GenBank/DDBJ databases">
        <title>Genomic Encyclopedia of Type Strains, Phase III (KMG-III): the genomes of soil and plant-associated and newly described type strains.</title>
        <authorList>
            <person name="Whitman W."/>
        </authorList>
    </citation>
    <scope>NUCLEOTIDE SEQUENCE [LARGE SCALE GENOMIC DNA]</scope>
    <source>
        <strain evidence="2 3">CECT 8333</strain>
    </source>
</reference>
<organism evidence="2 3">
    <name type="scientific">Fontibacillus phaseoli</name>
    <dbReference type="NCBI Taxonomy" id="1416533"/>
    <lineage>
        <taxon>Bacteria</taxon>
        <taxon>Bacillati</taxon>
        <taxon>Bacillota</taxon>
        <taxon>Bacilli</taxon>
        <taxon>Bacillales</taxon>
        <taxon>Paenibacillaceae</taxon>
        <taxon>Fontibacillus</taxon>
    </lineage>
</organism>
<dbReference type="OrthoDB" id="2667128at2"/>
<evidence type="ECO:0000313" key="3">
    <source>
        <dbReference type="Proteomes" id="UP000253090"/>
    </source>
</evidence>
<evidence type="ECO:0000313" key="2">
    <source>
        <dbReference type="EMBL" id="RCX22886.1"/>
    </source>
</evidence>
<evidence type="ECO:0000259" key="1">
    <source>
        <dbReference type="Pfam" id="PF18066"/>
    </source>
</evidence>
<dbReference type="EMBL" id="QPJW01000001">
    <property type="protein sequence ID" value="RCX22886.1"/>
    <property type="molecule type" value="Genomic_DNA"/>
</dbReference>
<dbReference type="Pfam" id="PF18066">
    <property type="entry name" value="Phage_ABA_S"/>
    <property type="match status" value="1"/>
</dbReference>
<proteinExistence type="predicted"/>
<dbReference type="Proteomes" id="UP000253090">
    <property type="component" value="Unassembled WGS sequence"/>
</dbReference>
<dbReference type="InterPro" id="IPR041270">
    <property type="entry name" value="Phage_ABA_S"/>
</dbReference>
<name>A0A369BQL2_9BACL</name>
<dbReference type="AlphaFoldDB" id="A0A369BQL2"/>
<keyword evidence="3" id="KW-1185">Reference proteome</keyword>
<sequence>MTRGEIIAKWDGMAPRERDAWVAEAVFGWRKEERPNSPESEYNAWYWVNSSGNVEVPVNFFKPTRLLDDAWSVLEVFYAYIVKRNDGVNHYFAAIKTDEGAFVSQAYGEAAPEAMCLAAIIARLTEEVAA</sequence>
<dbReference type="Gene3D" id="3.30.2120.10">
    <property type="entry name" value="Bacillus phage protein-like"/>
    <property type="match status" value="1"/>
</dbReference>
<gene>
    <name evidence="2" type="ORF">DFP94_101475</name>
</gene>